<keyword evidence="2" id="KW-0902">Two-component regulatory system</keyword>
<dbReference type="Pfam" id="PF00486">
    <property type="entry name" value="Trans_reg_C"/>
    <property type="match status" value="1"/>
</dbReference>
<proteinExistence type="predicted"/>
<dbReference type="SUPFAM" id="SSF52172">
    <property type="entry name" value="CheY-like"/>
    <property type="match status" value="1"/>
</dbReference>
<dbReference type="InterPro" id="IPR036388">
    <property type="entry name" value="WH-like_DNA-bd_sf"/>
</dbReference>
<protein>
    <submittedName>
        <fullName evidence="8">Response regulator transcription factor</fullName>
    </submittedName>
</protein>
<evidence type="ECO:0000256" key="1">
    <source>
        <dbReference type="ARBA" id="ARBA00022553"/>
    </source>
</evidence>
<comment type="caution">
    <text evidence="8">The sequence shown here is derived from an EMBL/GenBank/DDBJ whole genome shotgun (WGS) entry which is preliminary data.</text>
</comment>
<sequence length="225" mass="24801">MKPKILIVDDEVDLLDILAYNLSKSGYEIDTAKSGEDALETITHNPSAYSLILLDVMMSGMNGFQTAEKLRESGDDTPVIFLTALDTESDLLRGFSVGADDYISKPFSIKEVIARVKAVISRSPHKSGAIKVAGITIDKNAKTVSVADEVVNLTKTEYQLLLTMAQEPGRIFSREELMDRVWGDGCFVEARTVDVHITRLRKKLGHAGEAIVNRSGYGYCIKEKE</sequence>
<dbReference type="Gene3D" id="3.40.50.2300">
    <property type="match status" value="1"/>
</dbReference>
<feature type="domain" description="Response regulatory" evidence="6">
    <location>
        <begin position="4"/>
        <end position="120"/>
    </location>
</feature>
<dbReference type="PROSITE" id="PS50110">
    <property type="entry name" value="RESPONSE_REGULATORY"/>
    <property type="match status" value="1"/>
</dbReference>
<evidence type="ECO:0000256" key="4">
    <source>
        <dbReference type="PROSITE-ProRule" id="PRU00169"/>
    </source>
</evidence>
<evidence type="ECO:0000256" key="3">
    <source>
        <dbReference type="ARBA" id="ARBA00023125"/>
    </source>
</evidence>
<dbReference type="GO" id="GO:0032993">
    <property type="term" value="C:protein-DNA complex"/>
    <property type="evidence" value="ECO:0007669"/>
    <property type="project" value="TreeGrafter"/>
</dbReference>
<dbReference type="PROSITE" id="PS51755">
    <property type="entry name" value="OMPR_PHOB"/>
    <property type="match status" value="1"/>
</dbReference>
<dbReference type="GO" id="GO:0005829">
    <property type="term" value="C:cytosol"/>
    <property type="evidence" value="ECO:0007669"/>
    <property type="project" value="TreeGrafter"/>
</dbReference>
<evidence type="ECO:0000313" key="9">
    <source>
        <dbReference type="Proteomes" id="UP000823636"/>
    </source>
</evidence>
<dbReference type="SMART" id="SM00448">
    <property type="entry name" value="REC"/>
    <property type="match status" value="1"/>
</dbReference>
<dbReference type="InterPro" id="IPR001867">
    <property type="entry name" value="OmpR/PhoB-type_DNA-bd"/>
</dbReference>
<dbReference type="GO" id="GO:0000156">
    <property type="term" value="F:phosphorelay response regulator activity"/>
    <property type="evidence" value="ECO:0007669"/>
    <property type="project" value="TreeGrafter"/>
</dbReference>
<dbReference type="InterPro" id="IPR001789">
    <property type="entry name" value="Sig_transdc_resp-reg_receiver"/>
</dbReference>
<keyword evidence="1 4" id="KW-0597">Phosphoprotein</keyword>
<dbReference type="AlphaFoldDB" id="A0A9D9E457"/>
<dbReference type="PANTHER" id="PTHR48111">
    <property type="entry name" value="REGULATOR OF RPOS"/>
    <property type="match status" value="1"/>
</dbReference>
<reference evidence="8" key="2">
    <citation type="journal article" date="2021" name="PeerJ">
        <title>Extensive microbial diversity within the chicken gut microbiome revealed by metagenomics and culture.</title>
        <authorList>
            <person name="Gilroy R."/>
            <person name="Ravi A."/>
            <person name="Getino M."/>
            <person name="Pursley I."/>
            <person name="Horton D.L."/>
            <person name="Alikhan N.F."/>
            <person name="Baker D."/>
            <person name="Gharbi K."/>
            <person name="Hall N."/>
            <person name="Watson M."/>
            <person name="Adriaenssens E.M."/>
            <person name="Foster-Nyarko E."/>
            <person name="Jarju S."/>
            <person name="Secka A."/>
            <person name="Antonio M."/>
            <person name="Oren A."/>
            <person name="Chaudhuri R.R."/>
            <person name="La Ragione R."/>
            <person name="Hildebrand F."/>
            <person name="Pallen M.J."/>
        </authorList>
    </citation>
    <scope>NUCLEOTIDE SEQUENCE</scope>
    <source>
        <strain evidence="8">G3-4614</strain>
    </source>
</reference>
<dbReference type="GO" id="GO:0000976">
    <property type="term" value="F:transcription cis-regulatory region binding"/>
    <property type="evidence" value="ECO:0007669"/>
    <property type="project" value="TreeGrafter"/>
</dbReference>
<accession>A0A9D9E457</accession>
<evidence type="ECO:0000256" key="5">
    <source>
        <dbReference type="PROSITE-ProRule" id="PRU01091"/>
    </source>
</evidence>
<dbReference type="CDD" id="cd17574">
    <property type="entry name" value="REC_OmpR"/>
    <property type="match status" value="1"/>
</dbReference>
<feature type="DNA-binding region" description="OmpR/PhoB-type" evidence="5">
    <location>
        <begin position="127"/>
        <end position="223"/>
    </location>
</feature>
<feature type="domain" description="OmpR/PhoB-type" evidence="7">
    <location>
        <begin position="127"/>
        <end position="223"/>
    </location>
</feature>
<feature type="modified residue" description="4-aspartylphosphate" evidence="4">
    <location>
        <position position="55"/>
    </location>
</feature>
<dbReference type="InterPro" id="IPR016032">
    <property type="entry name" value="Sig_transdc_resp-reg_C-effctor"/>
</dbReference>
<dbReference type="Pfam" id="PF00072">
    <property type="entry name" value="Response_reg"/>
    <property type="match status" value="1"/>
</dbReference>
<evidence type="ECO:0000259" key="7">
    <source>
        <dbReference type="PROSITE" id="PS51755"/>
    </source>
</evidence>
<dbReference type="SUPFAM" id="SSF46894">
    <property type="entry name" value="C-terminal effector domain of the bipartite response regulators"/>
    <property type="match status" value="1"/>
</dbReference>
<dbReference type="InterPro" id="IPR039420">
    <property type="entry name" value="WalR-like"/>
</dbReference>
<organism evidence="8 9">
    <name type="scientific">Candidatus Caccoplasma merdipullorum</name>
    <dbReference type="NCBI Taxonomy" id="2840718"/>
    <lineage>
        <taxon>Bacteria</taxon>
        <taxon>Pseudomonadati</taxon>
        <taxon>Bacteroidota</taxon>
        <taxon>Bacteroidia</taxon>
        <taxon>Bacteroidales</taxon>
        <taxon>Bacteroidaceae</taxon>
        <taxon>Bacteroidaceae incertae sedis</taxon>
        <taxon>Candidatus Caccoplasma</taxon>
    </lineage>
</organism>
<keyword evidence="3 5" id="KW-0238">DNA-binding</keyword>
<dbReference type="PANTHER" id="PTHR48111:SF40">
    <property type="entry name" value="PHOSPHATE REGULON TRANSCRIPTIONAL REGULATORY PROTEIN PHOB"/>
    <property type="match status" value="1"/>
</dbReference>
<evidence type="ECO:0000256" key="2">
    <source>
        <dbReference type="ARBA" id="ARBA00023012"/>
    </source>
</evidence>
<evidence type="ECO:0000259" key="6">
    <source>
        <dbReference type="PROSITE" id="PS50110"/>
    </source>
</evidence>
<dbReference type="Gene3D" id="1.10.10.10">
    <property type="entry name" value="Winged helix-like DNA-binding domain superfamily/Winged helix DNA-binding domain"/>
    <property type="match status" value="1"/>
</dbReference>
<reference evidence="8" key="1">
    <citation type="submission" date="2020-10" db="EMBL/GenBank/DDBJ databases">
        <authorList>
            <person name="Gilroy R."/>
        </authorList>
    </citation>
    <scope>NUCLEOTIDE SEQUENCE</scope>
    <source>
        <strain evidence="8">G3-4614</strain>
    </source>
</reference>
<evidence type="ECO:0000313" key="8">
    <source>
        <dbReference type="EMBL" id="MBO8437605.1"/>
    </source>
</evidence>
<dbReference type="Proteomes" id="UP000823636">
    <property type="component" value="Unassembled WGS sequence"/>
</dbReference>
<dbReference type="InterPro" id="IPR011006">
    <property type="entry name" value="CheY-like_superfamily"/>
</dbReference>
<dbReference type="SMART" id="SM00862">
    <property type="entry name" value="Trans_reg_C"/>
    <property type="match status" value="1"/>
</dbReference>
<dbReference type="GO" id="GO:0006355">
    <property type="term" value="P:regulation of DNA-templated transcription"/>
    <property type="evidence" value="ECO:0007669"/>
    <property type="project" value="InterPro"/>
</dbReference>
<dbReference type="CDD" id="cd00383">
    <property type="entry name" value="trans_reg_C"/>
    <property type="match status" value="1"/>
</dbReference>
<name>A0A9D9E457_9BACT</name>
<gene>
    <name evidence="8" type="ORF">IAC54_01735</name>
</gene>
<dbReference type="EMBL" id="JADIMW010000015">
    <property type="protein sequence ID" value="MBO8437605.1"/>
    <property type="molecule type" value="Genomic_DNA"/>
</dbReference>